<sequence length="267" mass="26883">MQAKTRAVCSFSGKDNRDFLGGGGGGGGGGGSPPPSPPGDPNSKPQESATSKSERSSSKSLSSSSSSSATRCPTVTETPEVMYPPQTKPALVAQQAAMIASKIKAAGIYAGGSGSDSSSETTAKNTGTASPKSTVVDLDQRQHHLHTYLGKTGIPGAQNVFEPTGNWKLPIPTHAPSPSPSPNGNGNGNGNDNGGGNGNNNGNGGGGGGGGVNTPVIHILRSIDGYESQDDGDVVRHCYKGSVSQWNVPKAESPEQFFACSDCPGNS</sequence>
<gene>
    <name evidence="2" type="ORF">OEA41_007550</name>
</gene>
<comment type="caution">
    <text evidence="2">The sequence shown here is derived from an EMBL/GenBank/DDBJ whole genome shotgun (WGS) entry which is preliminary data.</text>
</comment>
<dbReference type="AlphaFoldDB" id="A0AAD9ZCZ4"/>
<evidence type="ECO:0000313" key="3">
    <source>
        <dbReference type="Proteomes" id="UP001276659"/>
    </source>
</evidence>
<dbReference type="EMBL" id="JASNWA010000004">
    <property type="protein sequence ID" value="KAK3176227.1"/>
    <property type="molecule type" value="Genomic_DNA"/>
</dbReference>
<dbReference type="Proteomes" id="UP001276659">
    <property type="component" value="Unassembled WGS sequence"/>
</dbReference>
<keyword evidence="3" id="KW-1185">Reference proteome</keyword>
<feature type="compositionally biased region" description="Gly residues" evidence="1">
    <location>
        <begin position="185"/>
        <end position="210"/>
    </location>
</feature>
<organism evidence="2 3">
    <name type="scientific">Lepraria neglecta</name>
    <dbReference type="NCBI Taxonomy" id="209136"/>
    <lineage>
        <taxon>Eukaryota</taxon>
        <taxon>Fungi</taxon>
        <taxon>Dikarya</taxon>
        <taxon>Ascomycota</taxon>
        <taxon>Pezizomycotina</taxon>
        <taxon>Lecanoromycetes</taxon>
        <taxon>OSLEUM clade</taxon>
        <taxon>Lecanoromycetidae</taxon>
        <taxon>Lecanorales</taxon>
        <taxon>Lecanorineae</taxon>
        <taxon>Stereocaulaceae</taxon>
        <taxon>Lepraria</taxon>
    </lineage>
</organism>
<feature type="compositionally biased region" description="Polar residues" evidence="1">
    <location>
        <begin position="120"/>
        <end position="133"/>
    </location>
</feature>
<name>A0AAD9ZCZ4_9LECA</name>
<feature type="region of interest" description="Disordered" evidence="1">
    <location>
        <begin position="157"/>
        <end position="210"/>
    </location>
</feature>
<reference evidence="2" key="1">
    <citation type="submission" date="2022-11" db="EMBL/GenBank/DDBJ databases">
        <title>Chromosomal genome sequence assembly and mating type (MAT) locus characterization of the leprose asexual lichenized fungus Lepraria neglecta (Nyl.) Erichsen.</title>
        <authorList>
            <person name="Allen J.L."/>
            <person name="Pfeffer B."/>
        </authorList>
    </citation>
    <scope>NUCLEOTIDE SEQUENCE</scope>
    <source>
        <strain evidence="2">Allen 5258</strain>
    </source>
</reference>
<proteinExistence type="predicted"/>
<protein>
    <submittedName>
        <fullName evidence="2">Uncharacterized protein</fullName>
    </submittedName>
</protein>
<accession>A0AAD9ZCZ4</accession>
<feature type="region of interest" description="Disordered" evidence="1">
    <location>
        <begin position="110"/>
        <end position="133"/>
    </location>
</feature>
<feature type="region of interest" description="Disordered" evidence="1">
    <location>
        <begin position="1"/>
        <end position="83"/>
    </location>
</feature>
<feature type="compositionally biased region" description="Low complexity" evidence="1">
    <location>
        <begin position="58"/>
        <end position="71"/>
    </location>
</feature>
<evidence type="ECO:0000256" key="1">
    <source>
        <dbReference type="SAM" id="MobiDB-lite"/>
    </source>
</evidence>
<feature type="compositionally biased region" description="Gly residues" evidence="1">
    <location>
        <begin position="20"/>
        <end position="31"/>
    </location>
</feature>
<evidence type="ECO:0000313" key="2">
    <source>
        <dbReference type="EMBL" id="KAK3176227.1"/>
    </source>
</evidence>